<protein>
    <submittedName>
        <fullName evidence="1">Uncharacterized protein</fullName>
    </submittedName>
</protein>
<name>U1HHX3_ENDPU</name>
<dbReference type="RefSeq" id="XP_007805961.1">
    <property type="nucleotide sequence ID" value="XM_007807770.1"/>
</dbReference>
<dbReference type="Proteomes" id="UP000019373">
    <property type="component" value="Unassembled WGS sequence"/>
</dbReference>
<sequence length="117" mass="13052">MGRSPNKLDRTIYSGLEPFAGSKTYYDIPALELADPAPPLHISVPAEARPEPRVRAMDVYGTGNEPWFFTTEADTGAFSVESVTGPGALATRGSRDFIARTVLERWLRLRQRGRWRS</sequence>
<proteinExistence type="predicted"/>
<evidence type="ECO:0000313" key="2">
    <source>
        <dbReference type="Proteomes" id="UP000019373"/>
    </source>
</evidence>
<dbReference type="EMBL" id="KE721518">
    <property type="protein sequence ID" value="ERF68469.1"/>
    <property type="molecule type" value="Genomic_DNA"/>
</dbReference>
<gene>
    <name evidence="1" type="ORF">EPUS_03787</name>
</gene>
<reference evidence="2" key="1">
    <citation type="journal article" date="2014" name="BMC Genomics">
        <title>Genome characteristics reveal the impact of lichenization on lichen-forming fungus Endocarpon pusillum Hedwig (Verrucariales, Ascomycota).</title>
        <authorList>
            <person name="Wang Y.-Y."/>
            <person name="Liu B."/>
            <person name="Zhang X.-Y."/>
            <person name="Zhou Q.-M."/>
            <person name="Zhang T."/>
            <person name="Li H."/>
            <person name="Yu Y.-F."/>
            <person name="Zhang X.-L."/>
            <person name="Hao X.-Y."/>
            <person name="Wang M."/>
            <person name="Wang L."/>
            <person name="Wei J.-C."/>
        </authorList>
    </citation>
    <scope>NUCLEOTIDE SEQUENCE [LARGE SCALE GENOMIC DNA]</scope>
    <source>
        <strain evidence="2">Z07020 / HMAS-L-300199</strain>
    </source>
</reference>
<dbReference type="AlphaFoldDB" id="U1HHX3"/>
<keyword evidence="2" id="KW-1185">Reference proteome</keyword>
<dbReference type="OrthoDB" id="419598at2759"/>
<accession>U1HHX3</accession>
<dbReference type="HOGENOM" id="CLU_2084832_0_0_1"/>
<dbReference type="GeneID" id="19238825"/>
<evidence type="ECO:0000313" key="1">
    <source>
        <dbReference type="EMBL" id="ERF68469.1"/>
    </source>
</evidence>
<organism evidence="1 2">
    <name type="scientific">Endocarpon pusillum (strain Z07020 / HMAS-L-300199)</name>
    <name type="common">Lichen-forming fungus</name>
    <dbReference type="NCBI Taxonomy" id="1263415"/>
    <lineage>
        <taxon>Eukaryota</taxon>
        <taxon>Fungi</taxon>
        <taxon>Dikarya</taxon>
        <taxon>Ascomycota</taxon>
        <taxon>Pezizomycotina</taxon>
        <taxon>Eurotiomycetes</taxon>
        <taxon>Chaetothyriomycetidae</taxon>
        <taxon>Verrucariales</taxon>
        <taxon>Verrucariaceae</taxon>
        <taxon>Endocarpon</taxon>
    </lineage>
</organism>